<dbReference type="Gene3D" id="1.10.260.40">
    <property type="entry name" value="lambda repressor-like DNA-binding domains"/>
    <property type="match status" value="1"/>
</dbReference>
<dbReference type="STRING" id="1291742.LOOC260_116740"/>
<proteinExistence type="predicted"/>
<dbReference type="SMART" id="SM00530">
    <property type="entry name" value="HTH_XRE"/>
    <property type="match status" value="1"/>
</dbReference>
<dbReference type="Proteomes" id="UP000031620">
    <property type="component" value="Chromosome"/>
</dbReference>
<protein>
    <recommendedName>
        <fullName evidence="1">HTH cro/C1-type domain-containing protein</fullName>
    </recommendedName>
</protein>
<dbReference type="EMBL" id="AP014680">
    <property type="protein sequence ID" value="BAP86181.1"/>
    <property type="molecule type" value="Genomic_DNA"/>
</dbReference>
<evidence type="ECO:0000259" key="1">
    <source>
        <dbReference type="PROSITE" id="PS50943"/>
    </source>
</evidence>
<sequence length="89" mass="10264">MKLIFDATQLNQLFGKELQNKRKLHRLSTHELSAQLQKHYDISVSAMTISRVERGSVVSSDKLFAIARFLDINLNEFINYLPSADEKLK</sequence>
<evidence type="ECO:0000313" key="3">
    <source>
        <dbReference type="Proteomes" id="UP000031620"/>
    </source>
</evidence>
<dbReference type="HOGENOM" id="CLU_2450846_0_0_9"/>
<gene>
    <name evidence="2" type="ORF">LOOC260_116740</name>
</gene>
<name>A0A0A1H0G6_9LACO</name>
<evidence type="ECO:0000313" key="2">
    <source>
        <dbReference type="EMBL" id="BAP86181.1"/>
    </source>
</evidence>
<dbReference type="InterPro" id="IPR001387">
    <property type="entry name" value="Cro/C1-type_HTH"/>
</dbReference>
<dbReference type="GO" id="GO:0003677">
    <property type="term" value="F:DNA binding"/>
    <property type="evidence" value="ECO:0007669"/>
    <property type="project" value="InterPro"/>
</dbReference>
<dbReference type="Pfam" id="PF01381">
    <property type="entry name" value="HTH_3"/>
    <property type="match status" value="1"/>
</dbReference>
<feature type="domain" description="HTH cro/C1-type" evidence="1">
    <location>
        <begin position="42"/>
        <end position="77"/>
    </location>
</feature>
<dbReference type="RefSeq" id="WP_041094250.1">
    <property type="nucleotide sequence ID" value="NZ_AP014680.1"/>
</dbReference>
<accession>A0A0A1H0G6</accession>
<dbReference type="AlphaFoldDB" id="A0A0A1H0G6"/>
<dbReference type="KEGG" id="lho:LOOC260_116740"/>
<dbReference type="CDD" id="cd00093">
    <property type="entry name" value="HTH_XRE"/>
    <property type="match status" value="1"/>
</dbReference>
<dbReference type="InterPro" id="IPR010982">
    <property type="entry name" value="Lambda_DNA-bd_dom_sf"/>
</dbReference>
<reference evidence="2 3" key="1">
    <citation type="submission" date="2014-11" db="EMBL/GenBank/DDBJ databases">
        <title>Complete genome sequence and analysis of Lactobacillus hokkaidonensis LOOC260T.</title>
        <authorList>
            <person name="Tanizawa Y."/>
            <person name="Tohno M."/>
            <person name="Kaminuma E."/>
            <person name="Nakamura Y."/>
            <person name="Arita M."/>
        </authorList>
    </citation>
    <scope>NUCLEOTIDE SEQUENCE [LARGE SCALE GENOMIC DNA]</scope>
    <source>
        <strain evidence="2 3">LOOC260</strain>
    </source>
</reference>
<dbReference type="PROSITE" id="PS50943">
    <property type="entry name" value="HTH_CROC1"/>
    <property type="match status" value="1"/>
</dbReference>
<dbReference type="SUPFAM" id="SSF47413">
    <property type="entry name" value="lambda repressor-like DNA-binding domains"/>
    <property type="match status" value="1"/>
</dbReference>
<organism evidence="2 3">
    <name type="scientific">Paucilactobacillus hokkaidonensis JCM 18461</name>
    <dbReference type="NCBI Taxonomy" id="1291742"/>
    <lineage>
        <taxon>Bacteria</taxon>
        <taxon>Bacillati</taxon>
        <taxon>Bacillota</taxon>
        <taxon>Bacilli</taxon>
        <taxon>Lactobacillales</taxon>
        <taxon>Lactobacillaceae</taxon>
        <taxon>Paucilactobacillus</taxon>
    </lineage>
</organism>